<reference evidence="1 2" key="1">
    <citation type="submission" date="2019-02" db="EMBL/GenBank/DDBJ databases">
        <title>Siculibacillus lacustris gen. nov., sp. nov., a new rosette-forming bacterium isolated from a freshwater crater lake (Lake St. Ana, Romania).</title>
        <authorList>
            <person name="Felfoldi T."/>
            <person name="Marton Z."/>
            <person name="Szabo A."/>
            <person name="Mentes A."/>
            <person name="Boka K."/>
            <person name="Marialigeti K."/>
            <person name="Mathe I."/>
            <person name="Koncz M."/>
            <person name="Schumann P."/>
            <person name="Toth E."/>
        </authorList>
    </citation>
    <scope>NUCLEOTIDE SEQUENCE [LARGE SCALE GENOMIC DNA]</scope>
    <source>
        <strain evidence="1 2">SA-279</strain>
    </source>
</reference>
<dbReference type="SUPFAM" id="SSF57783">
    <property type="entry name" value="Zinc beta-ribbon"/>
    <property type="match status" value="1"/>
</dbReference>
<dbReference type="EMBL" id="SJFN01000011">
    <property type="protein sequence ID" value="TBW38410.1"/>
    <property type="molecule type" value="Genomic_DNA"/>
</dbReference>
<organism evidence="1 2">
    <name type="scientific">Siculibacillus lacustris</name>
    <dbReference type="NCBI Taxonomy" id="1549641"/>
    <lineage>
        <taxon>Bacteria</taxon>
        <taxon>Pseudomonadati</taxon>
        <taxon>Pseudomonadota</taxon>
        <taxon>Alphaproteobacteria</taxon>
        <taxon>Hyphomicrobiales</taxon>
        <taxon>Ancalomicrobiaceae</taxon>
        <taxon>Siculibacillus</taxon>
    </lineage>
</organism>
<dbReference type="RefSeq" id="WP_131308543.1">
    <property type="nucleotide sequence ID" value="NZ_SJFN01000011.1"/>
</dbReference>
<dbReference type="AlphaFoldDB" id="A0A4Q9VTJ0"/>
<name>A0A4Q9VTJ0_9HYPH</name>
<dbReference type="InterPro" id="IPR036977">
    <property type="entry name" value="DNA_primase_Znf_CHC2"/>
</dbReference>
<proteinExistence type="predicted"/>
<dbReference type="GO" id="GO:0008270">
    <property type="term" value="F:zinc ion binding"/>
    <property type="evidence" value="ECO:0007669"/>
    <property type="project" value="InterPro"/>
</dbReference>
<evidence type="ECO:0008006" key="3">
    <source>
        <dbReference type="Google" id="ProtNLM"/>
    </source>
</evidence>
<gene>
    <name evidence="1" type="ORF">EYW49_09060</name>
</gene>
<accession>A0A4Q9VTJ0</accession>
<dbReference type="GO" id="GO:0003677">
    <property type="term" value="F:DNA binding"/>
    <property type="evidence" value="ECO:0007669"/>
    <property type="project" value="InterPro"/>
</dbReference>
<dbReference type="OrthoDB" id="9811157at2"/>
<evidence type="ECO:0000313" key="2">
    <source>
        <dbReference type="Proteomes" id="UP000292781"/>
    </source>
</evidence>
<comment type="caution">
    <text evidence="1">The sequence shown here is derived from an EMBL/GenBank/DDBJ whole genome shotgun (WGS) entry which is preliminary data.</text>
</comment>
<dbReference type="GO" id="GO:0006260">
    <property type="term" value="P:DNA replication"/>
    <property type="evidence" value="ECO:0007669"/>
    <property type="project" value="InterPro"/>
</dbReference>
<evidence type="ECO:0000313" key="1">
    <source>
        <dbReference type="EMBL" id="TBW38410.1"/>
    </source>
</evidence>
<keyword evidence="2" id="KW-1185">Reference proteome</keyword>
<dbReference type="Gene3D" id="3.90.580.10">
    <property type="entry name" value="Zinc finger, CHC2-type domain"/>
    <property type="match status" value="1"/>
</dbReference>
<sequence length="105" mass="11451">MNRRLGRSVDFARIASAALGRAAAIVPRWVPNGRREGREWVGLNPRRGDKHLGSFKVNLSNGRWLDAADGASGGDLISLAAYLFSIDQREAAIKVAEMMGVDPFE</sequence>
<dbReference type="Proteomes" id="UP000292781">
    <property type="component" value="Unassembled WGS sequence"/>
</dbReference>
<protein>
    <recommendedName>
        <fullName evidence="3">DNA primase</fullName>
    </recommendedName>
</protein>